<dbReference type="EMBL" id="LR134148">
    <property type="protein sequence ID" value="VEA41878.1"/>
    <property type="molecule type" value="Genomic_DNA"/>
</dbReference>
<gene>
    <name evidence="1" type="ORF">NCTC8271_04529</name>
</gene>
<proteinExistence type="predicted"/>
<reference evidence="1 2" key="1">
    <citation type="submission" date="2018-12" db="EMBL/GenBank/DDBJ databases">
        <authorList>
            <consortium name="Pathogen Informatics"/>
        </authorList>
    </citation>
    <scope>NUCLEOTIDE SEQUENCE [LARGE SCALE GENOMIC DNA]</scope>
    <source>
        <strain evidence="1 2">NCTC8271</strain>
    </source>
</reference>
<name>A0A447PRZ1_SALET</name>
<sequence>MGTTLSEVLVFKLFRTETATGTVTTPPIVITLTIIKHCCPHYFPADKVLSVDTFHLQRMQEAFRTGIVVTTTSGAHTSPQIMAFQ</sequence>
<protein>
    <submittedName>
        <fullName evidence="1">Putative inner membrane protein</fullName>
    </submittedName>
</protein>
<dbReference type="Proteomes" id="UP000273655">
    <property type="component" value="Chromosome 1"/>
</dbReference>
<organism evidence="1 2">
    <name type="scientific">Salmonella enterica I</name>
    <dbReference type="NCBI Taxonomy" id="59201"/>
    <lineage>
        <taxon>Bacteria</taxon>
        <taxon>Pseudomonadati</taxon>
        <taxon>Pseudomonadota</taxon>
        <taxon>Gammaproteobacteria</taxon>
        <taxon>Enterobacterales</taxon>
        <taxon>Enterobacteriaceae</taxon>
        <taxon>Salmonella</taxon>
    </lineage>
</organism>
<evidence type="ECO:0000313" key="1">
    <source>
        <dbReference type="EMBL" id="VEA41878.1"/>
    </source>
</evidence>
<evidence type="ECO:0000313" key="2">
    <source>
        <dbReference type="Proteomes" id="UP000273655"/>
    </source>
</evidence>
<accession>A0A447PRZ1</accession>
<dbReference type="AlphaFoldDB" id="A0A447PRZ1"/>